<gene>
    <name evidence="2" type="ORF">PFMALIP_05726</name>
</gene>
<proteinExistence type="predicted"/>
<sequence>MKNLKLYRCKILTDIYVENKELEEYLNILYYLDHSNKYFIDNLKIFIFDEFYNIEDDNEKEGKDINPNDNCINDKEVQINSTSEEKKLLNNKILEYKKSFENKMIYNKVNNEMKYYEIFIFYNNKFYEDIIYNSIGLEIYECPCNINNMEHSKEILILSSHDDNKNVQDIKAYIMKNL</sequence>
<accession>A0A024WGS2</accession>
<organism evidence="2 3">
    <name type="scientific">Plasmodium falciparum MaliPS096_E11</name>
    <dbReference type="NCBI Taxonomy" id="1036727"/>
    <lineage>
        <taxon>Eukaryota</taxon>
        <taxon>Sar</taxon>
        <taxon>Alveolata</taxon>
        <taxon>Apicomplexa</taxon>
        <taxon>Aconoidasida</taxon>
        <taxon>Haemosporida</taxon>
        <taxon>Plasmodiidae</taxon>
        <taxon>Plasmodium</taxon>
        <taxon>Plasmodium (Laverania)</taxon>
    </lineage>
</organism>
<dbReference type="EMBL" id="KI925683">
    <property type="protein sequence ID" value="ETW46208.1"/>
    <property type="molecule type" value="Genomic_DNA"/>
</dbReference>
<keyword evidence="1" id="KW-0175">Coiled coil</keyword>
<reference evidence="2 3" key="1">
    <citation type="submission" date="2013-02" db="EMBL/GenBank/DDBJ databases">
        <title>The Genome Annotation of Plasmodium falciparum MaliPS096_E11.</title>
        <authorList>
            <consortium name="The Broad Institute Genome Sequencing Platform"/>
            <consortium name="The Broad Institute Genome Sequencing Center for Infectious Disease"/>
            <person name="Neafsey D."/>
            <person name="Hoffman S."/>
            <person name="Volkman S."/>
            <person name="Rosenthal P."/>
            <person name="Walker B."/>
            <person name="Young S.K."/>
            <person name="Zeng Q."/>
            <person name="Gargeya S."/>
            <person name="Fitzgerald M."/>
            <person name="Haas B."/>
            <person name="Abouelleil A."/>
            <person name="Allen A.W."/>
            <person name="Alvarado L."/>
            <person name="Arachchi H.M."/>
            <person name="Berlin A.M."/>
            <person name="Chapman S.B."/>
            <person name="Gainer-Dewar J."/>
            <person name="Goldberg J."/>
            <person name="Griggs A."/>
            <person name="Gujja S."/>
            <person name="Hansen M."/>
            <person name="Howarth C."/>
            <person name="Imamovic A."/>
            <person name="Ireland A."/>
            <person name="Larimer J."/>
            <person name="McCowan C."/>
            <person name="Murphy C."/>
            <person name="Pearson M."/>
            <person name="Poon T.W."/>
            <person name="Priest M."/>
            <person name="Roberts A."/>
            <person name="Saif S."/>
            <person name="Shea T."/>
            <person name="Sisk P."/>
            <person name="Sykes S."/>
            <person name="Wortman J."/>
            <person name="Nusbaum C."/>
            <person name="Birren B."/>
        </authorList>
    </citation>
    <scope>NUCLEOTIDE SEQUENCE [LARGE SCALE GENOMIC DNA]</scope>
    <source>
        <strain evidence="2 3">MaliPS096_E11</strain>
    </source>
</reference>
<dbReference type="AlphaFoldDB" id="A0A024WGS2"/>
<name>A0A024WGS2_PLAFA</name>
<evidence type="ECO:0000256" key="1">
    <source>
        <dbReference type="SAM" id="Coils"/>
    </source>
</evidence>
<evidence type="ECO:0000313" key="2">
    <source>
        <dbReference type="EMBL" id="ETW46208.1"/>
    </source>
</evidence>
<feature type="coiled-coil region" evidence="1">
    <location>
        <begin position="72"/>
        <end position="99"/>
    </location>
</feature>
<dbReference type="Proteomes" id="UP000030699">
    <property type="component" value="Unassembled WGS sequence"/>
</dbReference>
<protein>
    <submittedName>
        <fullName evidence="2">Uncharacterized protein</fullName>
    </submittedName>
</protein>
<reference evidence="2 3" key="2">
    <citation type="submission" date="2013-02" db="EMBL/GenBank/DDBJ databases">
        <title>The Genome Sequence of Plasmodium falciparum MaliPS096_E11.</title>
        <authorList>
            <consortium name="The Broad Institute Genome Sequencing Platform"/>
            <consortium name="The Broad Institute Genome Sequencing Center for Infectious Disease"/>
            <person name="Neafsey D."/>
            <person name="Cheeseman I."/>
            <person name="Volkman S."/>
            <person name="Adams J."/>
            <person name="Walker B."/>
            <person name="Young S.K."/>
            <person name="Zeng Q."/>
            <person name="Gargeya S."/>
            <person name="Fitzgerald M."/>
            <person name="Haas B."/>
            <person name="Abouelleil A."/>
            <person name="Alvarado L."/>
            <person name="Arachchi H.M."/>
            <person name="Berlin A.M."/>
            <person name="Chapman S.B."/>
            <person name="Dewar J."/>
            <person name="Goldberg J."/>
            <person name="Griggs A."/>
            <person name="Gujja S."/>
            <person name="Hansen M."/>
            <person name="Howarth C."/>
            <person name="Imamovic A."/>
            <person name="Larimer J."/>
            <person name="McCowan C."/>
            <person name="Murphy C."/>
            <person name="Neiman D."/>
            <person name="Pearson M."/>
            <person name="Priest M."/>
            <person name="Roberts A."/>
            <person name="Saif S."/>
            <person name="Shea T."/>
            <person name="Sisk P."/>
            <person name="Sykes S."/>
            <person name="Wortman J."/>
            <person name="Nusbaum C."/>
            <person name="Birren B."/>
        </authorList>
    </citation>
    <scope>NUCLEOTIDE SEQUENCE [LARGE SCALE GENOMIC DNA]</scope>
    <source>
        <strain evidence="2 3">MaliPS096_E11</strain>
    </source>
</reference>
<evidence type="ECO:0000313" key="3">
    <source>
        <dbReference type="Proteomes" id="UP000030699"/>
    </source>
</evidence>